<dbReference type="InterPro" id="IPR008467">
    <property type="entry name" value="Dynein1_light_intermed_chain"/>
</dbReference>
<evidence type="ECO:0000256" key="2">
    <source>
        <dbReference type="ARBA" id="ARBA00022490"/>
    </source>
</evidence>
<keyword evidence="6" id="KW-0206">Cytoskeleton</keyword>
<evidence type="ECO:0000256" key="3">
    <source>
        <dbReference type="ARBA" id="ARBA00022701"/>
    </source>
</evidence>
<feature type="compositionally biased region" description="Basic and acidic residues" evidence="7">
    <location>
        <begin position="32"/>
        <end position="46"/>
    </location>
</feature>
<comment type="subcellular location">
    <subcellularLocation>
        <location evidence="1">Cytoplasm</location>
        <location evidence="1">Cytoskeleton</location>
    </subcellularLocation>
</comment>
<feature type="region of interest" description="Disordered" evidence="7">
    <location>
        <begin position="1"/>
        <end position="56"/>
    </location>
</feature>
<dbReference type="AlphaFoldDB" id="A0A8H8NPR0"/>
<dbReference type="GO" id="GO:0000226">
    <property type="term" value="P:microtubule cytoskeleton organization"/>
    <property type="evidence" value="ECO:0007669"/>
    <property type="project" value="TreeGrafter"/>
</dbReference>
<evidence type="ECO:0000256" key="7">
    <source>
        <dbReference type="SAM" id="MobiDB-lite"/>
    </source>
</evidence>
<evidence type="ECO:0000256" key="6">
    <source>
        <dbReference type="ARBA" id="ARBA00023212"/>
    </source>
</evidence>
<name>A0A8H8NPR0_9AGAM</name>
<dbReference type="GO" id="GO:0005868">
    <property type="term" value="C:cytoplasmic dynein complex"/>
    <property type="evidence" value="ECO:0007669"/>
    <property type="project" value="InterPro"/>
</dbReference>
<keyword evidence="4" id="KW-0243">Dynein</keyword>
<dbReference type="PANTHER" id="PTHR12688:SF0">
    <property type="entry name" value="DYNEIN LIGHT INTERMEDIATE CHAIN"/>
    <property type="match status" value="1"/>
</dbReference>
<feature type="region of interest" description="Disordered" evidence="7">
    <location>
        <begin position="79"/>
        <end position="171"/>
    </location>
</feature>
<sequence length="171" mass="17754">MYRVLVGGDEGPKRPPLPALITTEPDQSFLSKHYESLQKDPNRDPRAGVVGPMGSSSFSLPSVEKAMMDMDGDDVSAKLARMAGASSTRRAQMASALTNPPSSGLNQAPIPPPLTRSGTSSGSQQNEHQVLQNFFQSLLNTRRDSTPAGGASGATTTNPAPAPGDTSGSSS</sequence>
<keyword evidence="2" id="KW-0963">Cytoplasm</keyword>
<protein>
    <submittedName>
        <fullName evidence="8">Uncharacterized protein</fullName>
    </submittedName>
</protein>
<dbReference type="PANTHER" id="PTHR12688">
    <property type="entry name" value="DYNEIN LIGHT INTERMEDIATE CHAIN"/>
    <property type="match status" value="1"/>
</dbReference>
<keyword evidence="3" id="KW-0493">Microtubule</keyword>
<evidence type="ECO:0000256" key="4">
    <source>
        <dbReference type="ARBA" id="ARBA00023017"/>
    </source>
</evidence>
<proteinExistence type="predicted"/>
<dbReference type="KEGG" id="rsx:RhiXN_04222"/>
<evidence type="ECO:0000313" key="8">
    <source>
        <dbReference type="EMBL" id="QRW16221.1"/>
    </source>
</evidence>
<keyword evidence="5" id="KW-0505">Motor protein</keyword>
<dbReference type="RefSeq" id="XP_043176458.1">
    <property type="nucleotide sequence ID" value="XM_043324039.1"/>
</dbReference>
<evidence type="ECO:0000256" key="5">
    <source>
        <dbReference type="ARBA" id="ARBA00023175"/>
    </source>
</evidence>
<evidence type="ECO:0000313" key="9">
    <source>
        <dbReference type="Proteomes" id="UP000650533"/>
    </source>
</evidence>
<dbReference type="GO" id="GO:0045504">
    <property type="term" value="F:dynein heavy chain binding"/>
    <property type="evidence" value="ECO:0007669"/>
    <property type="project" value="TreeGrafter"/>
</dbReference>
<feature type="compositionally biased region" description="Low complexity" evidence="7">
    <location>
        <begin position="146"/>
        <end position="159"/>
    </location>
</feature>
<dbReference type="EMBL" id="CP059658">
    <property type="protein sequence ID" value="QRW16221.1"/>
    <property type="molecule type" value="Genomic_DNA"/>
</dbReference>
<dbReference type="GO" id="GO:0035974">
    <property type="term" value="C:meiotic spindle pole body"/>
    <property type="evidence" value="ECO:0007669"/>
    <property type="project" value="TreeGrafter"/>
</dbReference>
<dbReference type="GO" id="GO:0007018">
    <property type="term" value="P:microtubule-based movement"/>
    <property type="evidence" value="ECO:0007669"/>
    <property type="project" value="InterPro"/>
</dbReference>
<feature type="compositionally biased region" description="Polar residues" evidence="7">
    <location>
        <begin position="85"/>
        <end position="106"/>
    </location>
</feature>
<evidence type="ECO:0000256" key="1">
    <source>
        <dbReference type="ARBA" id="ARBA00004245"/>
    </source>
</evidence>
<feature type="compositionally biased region" description="Polar residues" evidence="7">
    <location>
        <begin position="116"/>
        <end position="140"/>
    </location>
</feature>
<dbReference type="Proteomes" id="UP000650533">
    <property type="component" value="Chromosome 1"/>
</dbReference>
<organism evidence="8 9">
    <name type="scientific">Rhizoctonia solani</name>
    <dbReference type="NCBI Taxonomy" id="456999"/>
    <lineage>
        <taxon>Eukaryota</taxon>
        <taxon>Fungi</taxon>
        <taxon>Dikarya</taxon>
        <taxon>Basidiomycota</taxon>
        <taxon>Agaricomycotina</taxon>
        <taxon>Agaricomycetes</taxon>
        <taxon>Cantharellales</taxon>
        <taxon>Ceratobasidiaceae</taxon>
        <taxon>Rhizoctonia</taxon>
    </lineage>
</organism>
<accession>A0A8H8NPR0</accession>
<dbReference type="GeneID" id="67026502"/>
<reference evidence="8" key="1">
    <citation type="submission" date="2020-05" db="EMBL/GenBank/DDBJ databases">
        <title>Evolutionary and genomic comparisons of hybrid uninucleate and nonhybrid Rhizoctonia fungi.</title>
        <authorList>
            <person name="Li C."/>
            <person name="Chen X."/>
        </authorList>
    </citation>
    <scope>NUCLEOTIDE SEQUENCE</scope>
    <source>
        <strain evidence="8">AG-1 IA</strain>
    </source>
</reference>
<gene>
    <name evidence="8" type="ORF">RhiXN_04222</name>
</gene>
<dbReference type="GO" id="GO:0005874">
    <property type="term" value="C:microtubule"/>
    <property type="evidence" value="ECO:0007669"/>
    <property type="project" value="UniProtKB-KW"/>
</dbReference>